<dbReference type="InterPro" id="IPR011990">
    <property type="entry name" value="TPR-like_helical_dom_sf"/>
</dbReference>
<organism evidence="4 5">
    <name type="scientific">Lepidopterella palustris CBS 459.81</name>
    <dbReference type="NCBI Taxonomy" id="1314670"/>
    <lineage>
        <taxon>Eukaryota</taxon>
        <taxon>Fungi</taxon>
        <taxon>Dikarya</taxon>
        <taxon>Ascomycota</taxon>
        <taxon>Pezizomycotina</taxon>
        <taxon>Dothideomycetes</taxon>
        <taxon>Pleosporomycetidae</taxon>
        <taxon>Mytilinidiales</taxon>
        <taxon>Argynnaceae</taxon>
        <taxon>Lepidopterella</taxon>
    </lineage>
</organism>
<keyword evidence="2 3" id="KW-0802">TPR repeat</keyword>
<gene>
    <name evidence="4" type="ORF">K432DRAFT_345203</name>
</gene>
<evidence type="ECO:0000313" key="4">
    <source>
        <dbReference type="EMBL" id="OCK84396.1"/>
    </source>
</evidence>
<dbReference type="Proteomes" id="UP000250266">
    <property type="component" value="Unassembled WGS sequence"/>
</dbReference>
<dbReference type="PANTHER" id="PTHR15704:SF7">
    <property type="entry name" value="SUPERKILLER COMPLEX PROTEIN 3"/>
    <property type="match status" value="1"/>
</dbReference>
<dbReference type="PROSITE" id="PS50005">
    <property type="entry name" value="TPR"/>
    <property type="match status" value="1"/>
</dbReference>
<dbReference type="PANTHER" id="PTHR15704">
    <property type="entry name" value="SUPERKILLER 3 PROTEIN-RELATED"/>
    <property type="match status" value="1"/>
</dbReference>
<keyword evidence="1" id="KW-0677">Repeat</keyword>
<reference evidence="4 5" key="1">
    <citation type="journal article" date="2016" name="Nat. Commun.">
        <title>Ectomycorrhizal ecology is imprinted in the genome of the dominant symbiotic fungus Cenococcum geophilum.</title>
        <authorList>
            <consortium name="DOE Joint Genome Institute"/>
            <person name="Peter M."/>
            <person name="Kohler A."/>
            <person name="Ohm R.A."/>
            <person name="Kuo A."/>
            <person name="Krutzmann J."/>
            <person name="Morin E."/>
            <person name="Arend M."/>
            <person name="Barry K.W."/>
            <person name="Binder M."/>
            <person name="Choi C."/>
            <person name="Clum A."/>
            <person name="Copeland A."/>
            <person name="Grisel N."/>
            <person name="Haridas S."/>
            <person name="Kipfer T."/>
            <person name="LaButti K."/>
            <person name="Lindquist E."/>
            <person name="Lipzen A."/>
            <person name="Maire R."/>
            <person name="Meier B."/>
            <person name="Mihaltcheva S."/>
            <person name="Molinier V."/>
            <person name="Murat C."/>
            <person name="Poggeler S."/>
            <person name="Quandt C.A."/>
            <person name="Sperisen C."/>
            <person name="Tritt A."/>
            <person name="Tisserant E."/>
            <person name="Crous P.W."/>
            <person name="Henrissat B."/>
            <person name="Nehls U."/>
            <person name="Egli S."/>
            <person name="Spatafora J.W."/>
            <person name="Grigoriev I.V."/>
            <person name="Martin F.M."/>
        </authorList>
    </citation>
    <scope>NUCLEOTIDE SEQUENCE [LARGE SCALE GENOMIC DNA]</scope>
    <source>
        <strain evidence="4 5">CBS 459.81</strain>
    </source>
</reference>
<dbReference type="Pfam" id="PF13432">
    <property type="entry name" value="TPR_16"/>
    <property type="match status" value="1"/>
</dbReference>
<feature type="repeat" description="TPR" evidence="3">
    <location>
        <begin position="38"/>
        <end position="71"/>
    </location>
</feature>
<sequence>MSSTKAALKAAKAALDSQNWDEAIAQANRVLQTDAQNYFAQLFLGRALDKQGQPAEAAKAYEAATKIKPDDDQGWQGLRSVYEAQGSTKVDEYIPVGVRLAEIYTAKDDAHRAHISISKVVDFAREFGSKVQYARALAVQLPTSPIYPFLEGRLPHPSVTYTRIAEITEEAEVERINKEIGERKTRLGARIGEVTTEVKREVYGKSELEAVYQNVIDWTNEDETRRMYEEKLLQHAYDTLVVLPMQEKAGKREEVMKLAHGMVIIKHPFLLAWQIELEWRNG</sequence>
<evidence type="ECO:0000256" key="2">
    <source>
        <dbReference type="ARBA" id="ARBA00022803"/>
    </source>
</evidence>
<dbReference type="InterPro" id="IPR039226">
    <property type="entry name" value="Ski3/TTC37"/>
</dbReference>
<dbReference type="AlphaFoldDB" id="A0A8E2EI62"/>
<dbReference type="Pfam" id="PF18833">
    <property type="entry name" value="TPR_22"/>
    <property type="match status" value="1"/>
</dbReference>
<evidence type="ECO:0000256" key="3">
    <source>
        <dbReference type="PROSITE-ProRule" id="PRU00339"/>
    </source>
</evidence>
<dbReference type="Gene3D" id="1.25.40.10">
    <property type="entry name" value="Tetratricopeptide repeat domain"/>
    <property type="match status" value="1"/>
</dbReference>
<dbReference type="GO" id="GO:0006401">
    <property type="term" value="P:RNA catabolic process"/>
    <property type="evidence" value="ECO:0007669"/>
    <property type="project" value="InterPro"/>
</dbReference>
<proteinExistence type="predicted"/>
<name>A0A8E2EI62_9PEZI</name>
<dbReference type="EMBL" id="KV744838">
    <property type="protein sequence ID" value="OCK84396.1"/>
    <property type="molecule type" value="Genomic_DNA"/>
</dbReference>
<evidence type="ECO:0008006" key="6">
    <source>
        <dbReference type="Google" id="ProtNLM"/>
    </source>
</evidence>
<dbReference type="SMART" id="SM00028">
    <property type="entry name" value="TPR"/>
    <property type="match status" value="2"/>
</dbReference>
<dbReference type="InterPro" id="IPR019734">
    <property type="entry name" value="TPR_rpt"/>
</dbReference>
<keyword evidence="5" id="KW-1185">Reference proteome</keyword>
<dbReference type="SUPFAM" id="SSF48452">
    <property type="entry name" value="TPR-like"/>
    <property type="match status" value="1"/>
</dbReference>
<evidence type="ECO:0000256" key="1">
    <source>
        <dbReference type="ARBA" id="ARBA00022737"/>
    </source>
</evidence>
<dbReference type="InterPro" id="IPR040962">
    <property type="entry name" value="TPR_22"/>
</dbReference>
<evidence type="ECO:0000313" key="5">
    <source>
        <dbReference type="Proteomes" id="UP000250266"/>
    </source>
</evidence>
<accession>A0A8E2EI62</accession>
<dbReference type="GO" id="GO:0055087">
    <property type="term" value="C:Ski complex"/>
    <property type="evidence" value="ECO:0007669"/>
    <property type="project" value="InterPro"/>
</dbReference>
<protein>
    <recommendedName>
        <fullName evidence="6">TPR-like protein</fullName>
    </recommendedName>
</protein>
<dbReference type="OrthoDB" id="421075at2759"/>